<feature type="transmembrane region" description="Helical" evidence="2">
    <location>
        <begin position="262"/>
        <end position="280"/>
    </location>
</feature>
<dbReference type="Proteomes" id="UP000807825">
    <property type="component" value="Unassembled WGS sequence"/>
</dbReference>
<proteinExistence type="predicted"/>
<dbReference type="EMBL" id="JACRDE010000280">
    <property type="protein sequence ID" value="MBI5249889.1"/>
    <property type="molecule type" value="Genomic_DNA"/>
</dbReference>
<feature type="transmembrane region" description="Helical" evidence="2">
    <location>
        <begin position="190"/>
        <end position="208"/>
    </location>
</feature>
<feature type="transmembrane region" description="Helical" evidence="2">
    <location>
        <begin position="300"/>
        <end position="320"/>
    </location>
</feature>
<evidence type="ECO:0000313" key="3">
    <source>
        <dbReference type="EMBL" id="MBI5249889.1"/>
    </source>
</evidence>
<feature type="region of interest" description="Disordered" evidence="1">
    <location>
        <begin position="1"/>
        <end position="23"/>
    </location>
</feature>
<keyword evidence="2" id="KW-0812">Transmembrane</keyword>
<sequence length="693" mass="75686">MRKITTSPCGPTTKEPGGLYGPPGGPCSGSLETPLAHGFRLNTFQVKAYILALLCVAHFALTFIYIAPGPLLIDEAIYHWMARSFSERGSLDVWNGYEEFPSPELRHRYLRAREGKLVPQYPSLFSVLALPFYRVFGFFGLFVMNSLAFVGVVVICFFTARKLFGDAELALDSCLVLVLATFAWEYSQAAWPHMCALLFAMCAFYLTVSSYFARTRGTSLGLAMASGAIAAIGLGLRLDAILIFPALILPFLFARPTRLREALALGVGSLLPVAVLSAMNEAKFGAFSPFSYGDGPNVQTISPLVCLAAGVVAGLVWIVMRPKPQEWAKRHKIAAGMLMGASLVLSILLVSDAWETVSRVLRDAYVCVVDIRAFPPEPVVAQRSSGGGVLYIGAHKKALLQSLPYLGLLIVPFFRMLRPDKDSFSLALLFVTPVTVIAFFVYSFPFHDTGGLCLNTRYFLLGLPFISILSAYAIRDLKDRWVIPFGFPVMTLIVAATGAVYLLLTQDARGSLDALEYPILVVPLWMAGGFAVAMAAGLALESGMGRAIRAVAWVLLVMTMTWAGLVALTYDYPAHRYARAAHHFYGDASLKAISPDSLLFSDNKTVAASMGAVEKERVRIGFPTEDGFKDFLRLTNFQLNAGRRVFALFQDPLWAELQKGVLSTYRVSPLLIFQGFTLSEIAFPGVGVGTPER</sequence>
<feature type="transmembrane region" description="Helical" evidence="2">
    <location>
        <begin position="456"/>
        <end position="474"/>
    </location>
</feature>
<feature type="transmembrane region" description="Helical" evidence="2">
    <location>
        <begin position="332"/>
        <end position="351"/>
    </location>
</feature>
<feature type="transmembrane region" description="Helical" evidence="2">
    <location>
        <begin position="481"/>
        <end position="505"/>
    </location>
</feature>
<gene>
    <name evidence="3" type="ORF">HY912_10380</name>
</gene>
<accession>A0A9D6V1Q0</accession>
<feature type="transmembrane region" description="Helical" evidence="2">
    <location>
        <begin position="517"/>
        <end position="538"/>
    </location>
</feature>
<evidence type="ECO:0000256" key="1">
    <source>
        <dbReference type="SAM" id="MobiDB-lite"/>
    </source>
</evidence>
<keyword evidence="2" id="KW-0472">Membrane</keyword>
<protein>
    <submittedName>
        <fullName evidence="3">Uncharacterized protein</fullName>
    </submittedName>
</protein>
<name>A0A9D6V1Q0_9BACT</name>
<evidence type="ECO:0000313" key="4">
    <source>
        <dbReference type="Proteomes" id="UP000807825"/>
    </source>
</evidence>
<feature type="transmembrane region" description="Helical" evidence="2">
    <location>
        <begin position="217"/>
        <end position="234"/>
    </location>
</feature>
<feature type="transmembrane region" description="Helical" evidence="2">
    <location>
        <begin position="132"/>
        <end position="160"/>
    </location>
</feature>
<reference evidence="3" key="1">
    <citation type="submission" date="2020-07" db="EMBL/GenBank/DDBJ databases">
        <title>Huge and variable diversity of episymbiotic CPR bacteria and DPANN archaea in groundwater ecosystems.</title>
        <authorList>
            <person name="He C.Y."/>
            <person name="Keren R."/>
            <person name="Whittaker M."/>
            <person name="Farag I.F."/>
            <person name="Doudna J."/>
            <person name="Cate J.H.D."/>
            <person name="Banfield J.F."/>
        </authorList>
    </citation>
    <scope>NUCLEOTIDE SEQUENCE</scope>
    <source>
        <strain evidence="3">NC_groundwater_1664_Pr3_B-0.1um_52_9</strain>
    </source>
</reference>
<feature type="transmembrane region" description="Helical" evidence="2">
    <location>
        <begin position="398"/>
        <end position="417"/>
    </location>
</feature>
<feature type="compositionally biased region" description="Polar residues" evidence="1">
    <location>
        <begin position="1"/>
        <end position="10"/>
    </location>
</feature>
<comment type="caution">
    <text evidence="3">The sequence shown here is derived from an EMBL/GenBank/DDBJ whole genome shotgun (WGS) entry which is preliminary data.</text>
</comment>
<evidence type="ECO:0000256" key="2">
    <source>
        <dbReference type="SAM" id="Phobius"/>
    </source>
</evidence>
<feature type="transmembrane region" description="Helical" evidence="2">
    <location>
        <begin position="424"/>
        <end position="444"/>
    </location>
</feature>
<organism evidence="3 4">
    <name type="scientific">Desulfomonile tiedjei</name>
    <dbReference type="NCBI Taxonomy" id="2358"/>
    <lineage>
        <taxon>Bacteria</taxon>
        <taxon>Pseudomonadati</taxon>
        <taxon>Thermodesulfobacteriota</taxon>
        <taxon>Desulfomonilia</taxon>
        <taxon>Desulfomonilales</taxon>
        <taxon>Desulfomonilaceae</taxon>
        <taxon>Desulfomonile</taxon>
    </lineage>
</organism>
<feature type="transmembrane region" description="Helical" evidence="2">
    <location>
        <begin position="167"/>
        <end position="184"/>
    </location>
</feature>
<feature type="transmembrane region" description="Helical" evidence="2">
    <location>
        <begin position="48"/>
        <end position="67"/>
    </location>
</feature>
<feature type="transmembrane region" description="Helical" evidence="2">
    <location>
        <begin position="550"/>
        <end position="570"/>
    </location>
</feature>
<feature type="transmembrane region" description="Helical" evidence="2">
    <location>
        <begin position="240"/>
        <end position="255"/>
    </location>
</feature>
<dbReference type="AlphaFoldDB" id="A0A9D6V1Q0"/>
<keyword evidence="2" id="KW-1133">Transmembrane helix</keyword>